<feature type="region of interest" description="Disordered" evidence="1">
    <location>
        <begin position="188"/>
        <end position="210"/>
    </location>
</feature>
<dbReference type="Proteomes" id="UP001157034">
    <property type="component" value="Unassembled WGS sequence"/>
</dbReference>
<reference evidence="3" key="1">
    <citation type="journal article" date="2014" name="Int. J. Syst. Evol. Microbiol.">
        <title>Complete genome of a new Firmicutes species belonging to the dominant human colonic microbiota ('Ruminococcus bicirculans') reveals two chromosomes and a selective capacity to utilize plant glucans.</title>
        <authorList>
            <consortium name="NISC Comparative Sequencing Program"/>
            <person name="Wegmann U."/>
            <person name="Louis P."/>
            <person name="Goesmann A."/>
            <person name="Henrissat B."/>
            <person name="Duncan S.H."/>
            <person name="Flint H.J."/>
        </authorList>
    </citation>
    <scope>NUCLEOTIDE SEQUENCE</scope>
    <source>
        <strain evidence="3">NBRC 108894</strain>
    </source>
</reference>
<organism evidence="3 5">
    <name type="scientific">Pseudolysinimonas kribbensis</name>
    <dbReference type="NCBI Taxonomy" id="433641"/>
    <lineage>
        <taxon>Bacteria</taxon>
        <taxon>Bacillati</taxon>
        <taxon>Actinomycetota</taxon>
        <taxon>Actinomycetes</taxon>
        <taxon>Micrococcales</taxon>
        <taxon>Microbacteriaceae</taxon>
        <taxon>Pseudolysinimonas</taxon>
    </lineage>
</organism>
<evidence type="ECO:0000313" key="4">
    <source>
        <dbReference type="EMBL" id="GMA97173.1"/>
    </source>
</evidence>
<dbReference type="SUPFAM" id="SSF51695">
    <property type="entry name" value="PLC-like phosphodiesterases"/>
    <property type="match status" value="1"/>
</dbReference>
<evidence type="ECO:0000256" key="1">
    <source>
        <dbReference type="SAM" id="MobiDB-lite"/>
    </source>
</evidence>
<dbReference type="PANTHER" id="PTHR43805:SF1">
    <property type="entry name" value="GP-PDE DOMAIN-CONTAINING PROTEIN"/>
    <property type="match status" value="1"/>
</dbReference>
<dbReference type="Gene3D" id="3.20.20.190">
    <property type="entry name" value="Phosphatidylinositol (PI) phosphodiesterase"/>
    <property type="match status" value="1"/>
</dbReference>
<evidence type="ECO:0000313" key="5">
    <source>
        <dbReference type="Proteomes" id="UP001157034"/>
    </source>
</evidence>
<feature type="domain" description="GP-PDE" evidence="2">
    <location>
        <begin position="1"/>
        <end position="210"/>
    </location>
</feature>
<dbReference type="EMBL" id="BSVB01000001">
    <property type="protein sequence ID" value="GMA97173.1"/>
    <property type="molecule type" value="Genomic_DNA"/>
</dbReference>
<accession>A0ABQ6K107</accession>
<reference evidence="5" key="2">
    <citation type="journal article" date="2019" name="Int. J. Syst. Evol. Microbiol.">
        <title>The Global Catalogue of Microorganisms (GCM) 10K type strain sequencing project: providing services to taxonomists for standard genome sequencing and annotation.</title>
        <authorList>
            <consortium name="The Broad Institute Genomics Platform"/>
            <consortium name="The Broad Institute Genome Sequencing Center for Infectious Disease"/>
            <person name="Wu L."/>
            <person name="Ma J."/>
        </authorList>
    </citation>
    <scope>NUCLEOTIDE SEQUENCE [LARGE SCALE GENOMIC DNA]</scope>
    <source>
        <strain evidence="5">NBRC 108894</strain>
    </source>
</reference>
<dbReference type="RefSeq" id="WP_284251987.1">
    <property type="nucleotide sequence ID" value="NZ_BSVB01000001.1"/>
</dbReference>
<comment type="caution">
    <text evidence="3">The sequence shown here is derived from an EMBL/GenBank/DDBJ whole genome shotgun (WGS) entry which is preliminary data.</text>
</comment>
<evidence type="ECO:0000259" key="2">
    <source>
        <dbReference type="PROSITE" id="PS51704"/>
    </source>
</evidence>
<sequence>MLAHRGLALEAPENTMLAFVKALATGVAYVETDVHASADGVAIVSHDPDLRRVAGRNMRIDQLTAAELARIDLGSGQTYPTLTEVLDAFPDARFNIDIKHAAASEPAARAIAAARAQHRVLVGSFDGRRRRSTVRRLDGVATSASSLAVLATVVGAKLGIRMLVRRALRDVDAVQLPLRVLRIRATTPASSGPFTSSASRCTSGPSTTPR</sequence>
<name>A0ABQ6K107_9MICO</name>
<protein>
    <recommendedName>
        <fullName evidence="2">GP-PDE domain-containing protein</fullName>
    </recommendedName>
</protein>
<keyword evidence="5" id="KW-1185">Reference proteome</keyword>
<dbReference type="Pfam" id="PF03009">
    <property type="entry name" value="GDPD"/>
    <property type="match status" value="1"/>
</dbReference>
<dbReference type="EMBL" id="BSVB01000001">
    <property type="protein sequence ID" value="GMA93273.1"/>
    <property type="molecule type" value="Genomic_DNA"/>
</dbReference>
<evidence type="ECO:0000313" key="3">
    <source>
        <dbReference type="EMBL" id="GMA93273.1"/>
    </source>
</evidence>
<dbReference type="PANTHER" id="PTHR43805">
    <property type="entry name" value="GLYCEROPHOSPHORYL DIESTER PHOSPHODIESTERASE"/>
    <property type="match status" value="1"/>
</dbReference>
<dbReference type="InterPro" id="IPR017946">
    <property type="entry name" value="PLC-like_Pdiesterase_TIM-brl"/>
</dbReference>
<dbReference type="InterPro" id="IPR030395">
    <property type="entry name" value="GP_PDE_dom"/>
</dbReference>
<reference evidence="3" key="3">
    <citation type="submission" date="2023-02" db="EMBL/GenBank/DDBJ databases">
        <authorList>
            <person name="Sun Q."/>
            <person name="Mori K."/>
        </authorList>
    </citation>
    <scope>NUCLEOTIDE SEQUENCE</scope>
    <source>
        <strain evidence="3">NBRC 108894</strain>
    </source>
</reference>
<proteinExistence type="predicted"/>
<dbReference type="PROSITE" id="PS51704">
    <property type="entry name" value="GP_PDE"/>
    <property type="match status" value="1"/>
</dbReference>
<gene>
    <name evidence="3" type="ORF">GCM10025881_00970</name>
    <name evidence="4" type="ORF">GCM10025881_39970</name>
</gene>